<dbReference type="PIRSF" id="PIRSF029557">
    <property type="entry name" value="UCP029557"/>
    <property type="match status" value="1"/>
</dbReference>
<evidence type="ECO:0000256" key="1">
    <source>
        <dbReference type="SAM" id="MobiDB-lite"/>
    </source>
</evidence>
<name>A0A285PLB8_9HYPH</name>
<dbReference type="RefSeq" id="WP_244580166.1">
    <property type="nucleotide sequence ID" value="NZ_OBEL01000006.1"/>
</dbReference>
<dbReference type="Pfam" id="PF06938">
    <property type="entry name" value="DUF1285_N"/>
    <property type="match status" value="1"/>
</dbReference>
<organism evidence="4 5">
    <name type="scientific">Cohaesibacter gelatinilyticus</name>
    <dbReference type="NCBI Taxonomy" id="372072"/>
    <lineage>
        <taxon>Bacteria</taxon>
        <taxon>Pseudomonadati</taxon>
        <taxon>Pseudomonadota</taxon>
        <taxon>Alphaproteobacteria</taxon>
        <taxon>Hyphomicrobiales</taxon>
        <taxon>Cohaesibacteraceae</taxon>
    </lineage>
</organism>
<dbReference type="InterPro" id="IPR048342">
    <property type="entry name" value="DUF1285_C"/>
</dbReference>
<dbReference type="AlphaFoldDB" id="A0A285PLB8"/>
<dbReference type="InterPro" id="IPR048341">
    <property type="entry name" value="DUF1285_N"/>
</dbReference>
<dbReference type="EMBL" id="OBEL01000006">
    <property type="protein sequence ID" value="SNZ20896.1"/>
    <property type="molecule type" value="Genomic_DNA"/>
</dbReference>
<evidence type="ECO:0000313" key="4">
    <source>
        <dbReference type="EMBL" id="SNZ20896.1"/>
    </source>
</evidence>
<protein>
    <recommendedName>
        <fullName evidence="6">DUF1285 domain-containing protein</fullName>
    </recommendedName>
</protein>
<sequence length="217" mass="23674">MSKIEQQAKADGAKGDPSAMKDMPDGLKALMSRAGKDKGKPPVHLWNPDFCGDLDMRIASDGTWFYLGSPIGREALVRLFASVLRKDDDGKTYLVTPVEKIGITVDDAHFQAVEMARKPSDQGEVLTFRTNVGDLISVDQDHPFRFELEEGTAGLKAYINVRGNLEARLTRALMYDLVAIAEEGEGEHEGYFGVISSGIFFPICSMAALNAFEAALA</sequence>
<dbReference type="InterPro" id="IPR023361">
    <property type="entry name" value="DUF1285_beta_roll_sf"/>
</dbReference>
<dbReference type="Proteomes" id="UP000219439">
    <property type="component" value="Unassembled WGS sequence"/>
</dbReference>
<keyword evidence="5" id="KW-1185">Reference proteome</keyword>
<evidence type="ECO:0000259" key="2">
    <source>
        <dbReference type="Pfam" id="PF06938"/>
    </source>
</evidence>
<proteinExistence type="predicted"/>
<evidence type="ECO:0000313" key="5">
    <source>
        <dbReference type="Proteomes" id="UP000219439"/>
    </source>
</evidence>
<feature type="compositionally biased region" description="Basic and acidic residues" evidence="1">
    <location>
        <begin position="1"/>
        <end position="14"/>
    </location>
</feature>
<dbReference type="Gene3D" id="3.10.540.10">
    <property type="entry name" value="duf1285 like domain"/>
    <property type="match status" value="1"/>
</dbReference>
<gene>
    <name evidence="4" type="ORF">SAMN06265368_4007</name>
</gene>
<dbReference type="InterPro" id="IPR010707">
    <property type="entry name" value="DUF1285"/>
</dbReference>
<feature type="region of interest" description="Disordered" evidence="1">
    <location>
        <begin position="1"/>
        <end position="24"/>
    </location>
</feature>
<evidence type="ECO:0008006" key="6">
    <source>
        <dbReference type="Google" id="ProtNLM"/>
    </source>
</evidence>
<dbReference type="Gene3D" id="2.30.270.10">
    <property type="entry name" value="duf1285 protein"/>
    <property type="match status" value="1"/>
</dbReference>
<accession>A0A285PLB8</accession>
<feature type="domain" description="DUF1285" evidence="2">
    <location>
        <begin position="41"/>
        <end position="108"/>
    </location>
</feature>
<dbReference type="Pfam" id="PF21028">
    <property type="entry name" value="DUF1285_C"/>
    <property type="match status" value="1"/>
</dbReference>
<reference evidence="4 5" key="1">
    <citation type="submission" date="2017-09" db="EMBL/GenBank/DDBJ databases">
        <authorList>
            <person name="Ehlers B."/>
            <person name="Leendertz F.H."/>
        </authorList>
    </citation>
    <scope>NUCLEOTIDE SEQUENCE [LARGE SCALE GENOMIC DNA]</scope>
    <source>
        <strain evidence="4 5">DSM 18289</strain>
    </source>
</reference>
<evidence type="ECO:0000259" key="3">
    <source>
        <dbReference type="Pfam" id="PF21028"/>
    </source>
</evidence>
<feature type="domain" description="DUF1285" evidence="3">
    <location>
        <begin position="110"/>
        <end position="203"/>
    </location>
</feature>